<comment type="caution">
    <text evidence="1">The sequence shown here is derived from an EMBL/GenBank/DDBJ whole genome shotgun (WGS) entry which is preliminary data.</text>
</comment>
<gene>
    <name evidence="1" type="ORF">LCGC14_1588640</name>
</gene>
<accession>A0A0F9KVG2</accession>
<dbReference type="EMBL" id="LAZR01012583">
    <property type="protein sequence ID" value="KKM26063.1"/>
    <property type="molecule type" value="Genomic_DNA"/>
</dbReference>
<dbReference type="AlphaFoldDB" id="A0A0F9KVG2"/>
<organism evidence="1">
    <name type="scientific">marine sediment metagenome</name>
    <dbReference type="NCBI Taxonomy" id="412755"/>
    <lineage>
        <taxon>unclassified sequences</taxon>
        <taxon>metagenomes</taxon>
        <taxon>ecological metagenomes</taxon>
    </lineage>
</organism>
<reference evidence="1" key="1">
    <citation type="journal article" date="2015" name="Nature">
        <title>Complex archaea that bridge the gap between prokaryotes and eukaryotes.</title>
        <authorList>
            <person name="Spang A."/>
            <person name="Saw J.H."/>
            <person name="Jorgensen S.L."/>
            <person name="Zaremba-Niedzwiedzka K."/>
            <person name="Martijn J."/>
            <person name="Lind A.E."/>
            <person name="van Eijk R."/>
            <person name="Schleper C."/>
            <person name="Guy L."/>
            <person name="Ettema T.J."/>
        </authorList>
    </citation>
    <scope>NUCLEOTIDE SEQUENCE</scope>
</reference>
<proteinExistence type="predicted"/>
<sequence length="325" mass="37059">MTVPSTLQDIRDKTRRLTGSPNATQLTDAQIDDAINTFYTYDMPQQIKLFNLKEEFEFYTQPNIDTYDFPRNEYRTVSPPLYIAGYESFWSQSEDQFYRTYPQLEFIEEVAQGDGRVDEPYLFTLTNIPCLRGYIAAGKPDTVFSQVLISGVSGSTNQIARDDGNGGFINEAGEPLTGSINYVTGEVSVEFAFAVDGRINAQNIPYVAARPQAVLFFNDIFFLRPVPDQAYKVQMEAFRTPTSLIGSSTSPLLDEWWQYLAFGASKKILEDRLDIDGLEKIMVFLEEQQRLVLRRTIVQQTNERTATIYTEQVQFPANNNNFNSF</sequence>
<evidence type="ECO:0000313" key="1">
    <source>
        <dbReference type="EMBL" id="KKM26063.1"/>
    </source>
</evidence>
<protein>
    <submittedName>
        <fullName evidence="1">Uncharacterized protein</fullName>
    </submittedName>
</protein>
<name>A0A0F9KVG2_9ZZZZ</name>